<dbReference type="RefSeq" id="WP_191022920.1">
    <property type="nucleotide sequence ID" value="NZ_JABBXD010000002.1"/>
</dbReference>
<organism evidence="2 3">
    <name type="scientific">Salinimonas profundi</name>
    <dbReference type="NCBI Taxonomy" id="2729140"/>
    <lineage>
        <taxon>Bacteria</taxon>
        <taxon>Pseudomonadati</taxon>
        <taxon>Pseudomonadota</taxon>
        <taxon>Gammaproteobacteria</taxon>
        <taxon>Alteromonadales</taxon>
        <taxon>Alteromonadaceae</taxon>
        <taxon>Alteromonas/Salinimonas group</taxon>
        <taxon>Salinimonas</taxon>
    </lineage>
</organism>
<comment type="caution">
    <text evidence="2">The sequence shown here is derived from an EMBL/GenBank/DDBJ whole genome shotgun (WGS) entry which is preliminary data.</text>
</comment>
<dbReference type="PANTHER" id="PTHR43792:SF1">
    <property type="entry name" value="N-ACETYLTRANSFERASE DOMAIN-CONTAINING PROTEIN"/>
    <property type="match status" value="1"/>
</dbReference>
<dbReference type="Pfam" id="PF13302">
    <property type="entry name" value="Acetyltransf_3"/>
    <property type="match status" value="1"/>
</dbReference>
<evidence type="ECO:0000313" key="2">
    <source>
        <dbReference type="EMBL" id="MBD3585142.1"/>
    </source>
</evidence>
<dbReference type="PANTHER" id="PTHR43792">
    <property type="entry name" value="GNAT FAMILY, PUTATIVE (AFU_ORTHOLOGUE AFUA_3G00765)-RELATED-RELATED"/>
    <property type="match status" value="1"/>
</dbReference>
<keyword evidence="3" id="KW-1185">Reference proteome</keyword>
<dbReference type="PROSITE" id="PS51186">
    <property type="entry name" value="GNAT"/>
    <property type="match status" value="1"/>
</dbReference>
<feature type="domain" description="N-acetyltransferase" evidence="1">
    <location>
        <begin position="8"/>
        <end position="168"/>
    </location>
</feature>
<evidence type="ECO:0000259" key="1">
    <source>
        <dbReference type="PROSITE" id="PS51186"/>
    </source>
</evidence>
<dbReference type="InterPro" id="IPR016181">
    <property type="entry name" value="Acyl_CoA_acyltransferase"/>
</dbReference>
<reference evidence="2 3" key="1">
    <citation type="submission" date="2020-04" db="EMBL/GenBank/DDBJ databases">
        <title>Salinimonas sp. HHU 13199.</title>
        <authorList>
            <person name="Cui X."/>
            <person name="Zhang D."/>
        </authorList>
    </citation>
    <scope>NUCLEOTIDE SEQUENCE [LARGE SCALE GENOMIC DNA]</scope>
    <source>
        <strain evidence="2 3">HHU 13199</strain>
    </source>
</reference>
<protein>
    <submittedName>
        <fullName evidence="2">GNAT family N-acetyltransferase</fullName>
    </submittedName>
</protein>
<gene>
    <name evidence="2" type="ORF">HHX48_05285</name>
</gene>
<proteinExistence type="predicted"/>
<dbReference type="SUPFAM" id="SSF55729">
    <property type="entry name" value="Acyl-CoA N-acyltransferases (Nat)"/>
    <property type="match status" value="1"/>
</dbReference>
<accession>A0ABR8LHD4</accession>
<evidence type="ECO:0000313" key="3">
    <source>
        <dbReference type="Proteomes" id="UP000624419"/>
    </source>
</evidence>
<sequence length="170" mass="19725">MEFSSRRLDFRLLNESDRAMFIALYQDPKVMRKIGPALSAEKAEVLFESAIRNNQKAYFKQYIWRVTNKHSKSDCGLIMLKFLNHDECEIGIMLIQSQNGKGYSSEALSRVCQFAFKDLNQTEVIARFAKSHLVIKKLLTSLGFRFEEVVQNSYYDVIVARVDELKLEVI</sequence>
<name>A0ABR8LHD4_9ALTE</name>
<dbReference type="InterPro" id="IPR051531">
    <property type="entry name" value="N-acetyltransferase"/>
</dbReference>
<dbReference type="Gene3D" id="3.40.630.30">
    <property type="match status" value="1"/>
</dbReference>
<dbReference type="Proteomes" id="UP000624419">
    <property type="component" value="Unassembled WGS sequence"/>
</dbReference>
<dbReference type="InterPro" id="IPR000182">
    <property type="entry name" value="GNAT_dom"/>
</dbReference>
<dbReference type="EMBL" id="JABBXD010000002">
    <property type="protein sequence ID" value="MBD3585142.1"/>
    <property type="molecule type" value="Genomic_DNA"/>
</dbReference>